<accession>A0A9J6EXF8</accession>
<dbReference type="EMBL" id="JABSTU010000001">
    <property type="protein sequence ID" value="KAH8038927.1"/>
    <property type="molecule type" value="Genomic_DNA"/>
</dbReference>
<evidence type="ECO:0000256" key="1">
    <source>
        <dbReference type="SAM" id="MobiDB-lite"/>
    </source>
</evidence>
<dbReference type="Proteomes" id="UP000821866">
    <property type="component" value="Chromosome 1"/>
</dbReference>
<evidence type="ECO:0000313" key="3">
    <source>
        <dbReference type="Proteomes" id="UP000821866"/>
    </source>
</evidence>
<gene>
    <name evidence="2" type="ORF">HPB51_004039</name>
</gene>
<evidence type="ECO:0000313" key="2">
    <source>
        <dbReference type="EMBL" id="KAH8038927.1"/>
    </source>
</evidence>
<reference evidence="2" key="2">
    <citation type="submission" date="2021-09" db="EMBL/GenBank/DDBJ databases">
        <authorList>
            <person name="Jia N."/>
            <person name="Wang J."/>
            <person name="Shi W."/>
            <person name="Du L."/>
            <person name="Sun Y."/>
            <person name="Zhan W."/>
            <person name="Jiang J."/>
            <person name="Wang Q."/>
            <person name="Zhang B."/>
            <person name="Ji P."/>
            <person name="Sakyi L.B."/>
            <person name="Cui X."/>
            <person name="Yuan T."/>
            <person name="Jiang B."/>
            <person name="Yang W."/>
            <person name="Lam T.T.-Y."/>
            <person name="Chang Q."/>
            <person name="Ding S."/>
            <person name="Wang X."/>
            <person name="Zhu J."/>
            <person name="Ruan X."/>
            <person name="Zhao L."/>
            <person name="Wei J."/>
            <person name="Que T."/>
            <person name="Du C."/>
            <person name="Cheng J."/>
            <person name="Dai P."/>
            <person name="Han X."/>
            <person name="Huang E."/>
            <person name="Gao Y."/>
            <person name="Liu J."/>
            <person name="Shao H."/>
            <person name="Ye R."/>
            <person name="Li L."/>
            <person name="Wei W."/>
            <person name="Wang X."/>
            <person name="Wang C."/>
            <person name="Huo Q."/>
            <person name="Li W."/>
            <person name="Guo W."/>
            <person name="Chen H."/>
            <person name="Chen S."/>
            <person name="Zhou L."/>
            <person name="Zhou L."/>
            <person name="Ni X."/>
            <person name="Tian J."/>
            <person name="Zhou Y."/>
            <person name="Sheng Y."/>
            <person name="Liu T."/>
            <person name="Pan Y."/>
            <person name="Xia L."/>
            <person name="Li J."/>
            <person name="Zhao F."/>
            <person name="Cao W."/>
        </authorList>
    </citation>
    <scope>NUCLEOTIDE SEQUENCE</scope>
    <source>
        <strain evidence="2">Rmic-2018</strain>
        <tissue evidence="2">Larvae</tissue>
    </source>
</reference>
<sequence length="155" mass="16823">MVMLYSRTVTGSNMDIPPLRRIASMKRRRTASSQSDDDECGANRGGSDDCDDKEESPPNSKLKGGKRKRHSNGDAPGSSQPTLTALFSKMAKRVKSENGEQAVSKKPPAAEVSYTRCSDCRQVLDAAELRLFEGDPADAVDEFTALTDPAAERVQ</sequence>
<dbReference type="AlphaFoldDB" id="A0A9J6EXF8"/>
<dbReference type="VEuPathDB" id="VectorBase:LOC119172320"/>
<keyword evidence="3" id="KW-1185">Reference proteome</keyword>
<proteinExistence type="predicted"/>
<organism evidence="2 3">
    <name type="scientific">Rhipicephalus microplus</name>
    <name type="common">Cattle tick</name>
    <name type="synonym">Boophilus microplus</name>
    <dbReference type="NCBI Taxonomy" id="6941"/>
    <lineage>
        <taxon>Eukaryota</taxon>
        <taxon>Metazoa</taxon>
        <taxon>Ecdysozoa</taxon>
        <taxon>Arthropoda</taxon>
        <taxon>Chelicerata</taxon>
        <taxon>Arachnida</taxon>
        <taxon>Acari</taxon>
        <taxon>Parasitiformes</taxon>
        <taxon>Ixodida</taxon>
        <taxon>Ixodoidea</taxon>
        <taxon>Ixodidae</taxon>
        <taxon>Rhipicephalinae</taxon>
        <taxon>Rhipicephalus</taxon>
        <taxon>Boophilus</taxon>
    </lineage>
</organism>
<reference evidence="2" key="1">
    <citation type="journal article" date="2020" name="Cell">
        <title>Large-Scale Comparative Analyses of Tick Genomes Elucidate Their Genetic Diversity and Vector Capacities.</title>
        <authorList>
            <consortium name="Tick Genome and Microbiome Consortium (TIGMIC)"/>
            <person name="Jia N."/>
            <person name="Wang J."/>
            <person name="Shi W."/>
            <person name="Du L."/>
            <person name="Sun Y."/>
            <person name="Zhan W."/>
            <person name="Jiang J.F."/>
            <person name="Wang Q."/>
            <person name="Zhang B."/>
            <person name="Ji P."/>
            <person name="Bell-Sakyi L."/>
            <person name="Cui X.M."/>
            <person name="Yuan T.T."/>
            <person name="Jiang B.G."/>
            <person name="Yang W.F."/>
            <person name="Lam T.T."/>
            <person name="Chang Q.C."/>
            <person name="Ding S.J."/>
            <person name="Wang X.J."/>
            <person name="Zhu J.G."/>
            <person name="Ruan X.D."/>
            <person name="Zhao L."/>
            <person name="Wei J.T."/>
            <person name="Ye R.Z."/>
            <person name="Que T.C."/>
            <person name="Du C.H."/>
            <person name="Zhou Y.H."/>
            <person name="Cheng J.X."/>
            <person name="Dai P.F."/>
            <person name="Guo W.B."/>
            <person name="Han X.H."/>
            <person name="Huang E.J."/>
            <person name="Li L.F."/>
            <person name="Wei W."/>
            <person name="Gao Y.C."/>
            <person name="Liu J.Z."/>
            <person name="Shao H.Z."/>
            <person name="Wang X."/>
            <person name="Wang C.C."/>
            <person name="Yang T.C."/>
            <person name="Huo Q.B."/>
            <person name="Li W."/>
            <person name="Chen H.Y."/>
            <person name="Chen S.E."/>
            <person name="Zhou L.G."/>
            <person name="Ni X.B."/>
            <person name="Tian J.H."/>
            <person name="Sheng Y."/>
            <person name="Liu T."/>
            <person name="Pan Y.S."/>
            <person name="Xia L.Y."/>
            <person name="Li J."/>
            <person name="Zhao F."/>
            <person name="Cao W.C."/>
        </authorList>
    </citation>
    <scope>NUCLEOTIDE SEQUENCE</scope>
    <source>
        <strain evidence="2">Rmic-2018</strain>
    </source>
</reference>
<protein>
    <submittedName>
        <fullName evidence="2">Uncharacterized protein</fullName>
    </submittedName>
</protein>
<name>A0A9J6EXF8_RHIMP</name>
<feature type="region of interest" description="Disordered" evidence="1">
    <location>
        <begin position="1"/>
        <end position="114"/>
    </location>
</feature>
<comment type="caution">
    <text evidence="2">The sequence shown here is derived from an EMBL/GenBank/DDBJ whole genome shotgun (WGS) entry which is preliminary data.</text>
</comment>